<accession>A0A1X7LYJ1</accession>
<dbReference type="EMBL" id="FXAZ01000009">
    <property type="protein sequence ID" value="SMG58179.1"/>
    <property type="molecule type" value="Genomic_DNA"/>
</dbReference>
<reference evidence="1 2" key="1">
    <citation type="submission" date="2017-04" db="EMBL/GenBank/DDBJ databases">
        <authorList>
            <person name="Afonso C.L."/>
            <person name="Miller P.J."/>
            <person name="Scott M.A."/>
            <person name="Spackman E."/>
            <person name="Goraichik I."/>
            <person name="Dimitrov K.M."/>
            <person name="Suarez D.L."/>
            <person name="Swayne D.E."/>
        </authorList>
    </citation>
    <scope>NUCLEOTIDE SEQUENCE [LARGE SCALE GENOMIC DNA]</scope>
    <source>
        <strain evidence="1 2">11</strain>
    </source>
</reference>
<dbReference type="OrthoDB" id="2941833at2"/>
<protein>
    <submittedName>
        <fullName evidence="1">Uncharacterized protein</fullName>
    </submittedName>
</protein>
<gene>
    <name evidence="1" type="ORF">SAMN06295960_4631</name>
</gene>
<evidence type="ECO:0000313" key="2">
    <source>
        <dbReference type="Proteomes" id="UP000193834"/>
    </source>
</evidence>
<dbReference type="STRING" id="1852522.SAMN06295960_4631"/>
<sequence length="338" mass="38897">MKYIFLTILHNLKLQNSYNTGREISIGMRISNGKGNLSRITETRLLESTLGIHSINEFNGKSYVYMSGEFDDISTKEQMDEKGSMCTFQLLRKAEQFVLCTWNVKDNNIYVRDGFLVVYSDNIEDGFTYKAALTTIYGKASGDNSETIFTDDELSNAISYFSHLNYGRFKLDEIELESFGGKYPQFDHFYKSQRYSRKERVKYFVIAARGNPALPMKIVLYCTALECLFSTSNTEVNHKIAERVACLIGLEVVGKVDTYNFIKKAYDLRSKIIHGSVIKTQEGQLIAFSTRLDEILRRLIVENYDVFDMSDNEMDDYFINELFTGIQTNEEILMGMPK</sequence>
<keyword evidence="2" id="KW-1185">Reference proteome</keyword>
<evidence type="ECO:0000313" key="1">
    <source>
        <dbReference type="EMBL" id="SMG58179.1"/>
    </source>
</evidence>
<organism evidence="1 2">
    <name type="scientific">Paenibacillus aquistagni</name>
    <dbReference type="NCBI Taxonomy" id="1852522"/>
    <lineage>
        <taxon>Bacteria</taxon>
        <taxon>Bacillati</taxon>
        <taxon>Bacillota</taxon>
        <taxon>Bacilli</taxon>
        <taxon>Bacillales</taxon>
        <taxon>Paenibacillaceae</taxon>
        <taxon>Paenibacillus</taxon>
    </lineage>
</organism>
<name>A0A1X7LYJ1_9BACL</name>
<proteinExistence type="predicted"/>
<dbReference type="Proteomes" id="UP000193834">
    <property type="component" value="Unassembled WGS sequence"/>
</dbReference>
<dbReference type="RefSeq" id="WP_085498500.1">
    <property type="nucleotide sequence ID" value="NZ_FXAZ01000009.1"/>
</dbReference>
<dbReference type="AlphaFoldDB" id="A0A1X7LYJ1"/>